<keyword evidence="6" id="KW-0347">Helicase</keyword>
<evidence type="ECO:0000256" key="2">
    <source>
        <dbReference type="ARBA" id="ARBA00007025"/>
    </source>
</evidence>
<dbReference type="SUPFAM" id="SSF52540">
    <property type="entry name" value="P-loop containing nucleoside triphosphate hydrolases"/>
    <property type="match status" value="2"/>
</dbReference>
<dbReference type="GO" id="GO:0030983">
    <property type="term" value="F:mismatched DNA binding"/>
    <property type="evidence" value="ECO:0007669"/>
    <property type="project" value="InterPro"/>
</dbReference>
<dbReference type="PROSITE" id="PS50013">
    <property type="entry name" value="CHROMO_2"/>
    <property type="match status" value="2"/>
</dbReference>
<evidence type="ECO:0000256" key="9">
    <source>
        <dbReference type="ARBA" id="ARBA00023125"/>
    </source>
</evidence>
<keyword evidence="5" id="KW-0378">Hydrolase</keyword>
<sequence length="2812" mass="316363">MWRNWLAIREADQWAESPLAFKASSCVRRDPFWLRWAARRASRRRVRGVFSSTPSLPSPPLLPPTRLRCMPWTRSLMDSREAASLLEPSRIRALPDDVVNKIAAGEVIQRPCNAVKELIENSLDAGSTMIQVSLRGGGLKMIQVQDDGHGIHPNDLPILCHRFTTSKLQALASLSYAASRLTVTSRPPALSCAYRAEYNQGALSTSTPTPCACAGNPGTCIQAEDLFFNLPSRREALRSSREEFMRVAEVVARYSIHYAGKCGFFLRSLDRKAGPGAGPMSTGGDFRIPKDWDKVHVIRAVFGEKVTGDILPLSHNQDFDSASVRLVIGKLGLKFEGLLSNPDKITSEGTPSVQLVLFVNNRLVECTSVKRAVEAAYAALLPHRAAQLYVGQTRPAVVTSSTASLFAYLSLEMPTTSLDVNVHPTKAKVNFLHEDEIATGIKDAIEQSLVRSSGSRNILFRSLFLKDFQDDHHPSTPPPSSRPVFTIPTRTPSPTLRTPASSPSPRLTTPMYRPERLIRTDARDRRLEAFLNPSLTPPQKPQPVSPEVISDAEVSPPKPAAPVPETTYLQTSDTVALSTTPVSDELRLRRARRPVLLESVLTMREAIEARASADARSLLRECVFVGCVSRSNCLVQQSTNLLLMRLHPLARELFYQLMVANFANHGEMLLSTPAPVRTLLSLGLRRAFSKTSAGEIAVIVDKGCSILEKRSAMLWDYFSMKVETDEYGVLQLYTLPFLMDRFIPDMRRLPTFLARLVREVNWNEEGACFSAICRITASFYAKRVKDAVKLKPAMGERCDYTLANSSDSSINESDEKEGRDVETVEGDQSSTSWSWTVEHVLLPSIRTVLLPSHTMCFPTKEEKSPALLKLTSLPDLYKPIEFIVSVAILDTLPFRFLIQVSLNLSVVCACCVSSMLPISAAGACALMVDEFRHQQRRYGRLSESSRSDDADDIPNQVESFEQNSYGCRPEKSRKQNIRELRDDFDYDPELYGIRRSERGRKASTRLEVDHDDSSGSQSPVGRGSDPSESESEEDESSSESSSDRRPYRVNQTSRFSGRTRGCRVNYTSAFKDASESEDEASYRPQNGSSTDNRTHRGPAAASLNRNQHALPQKPRGPLIRMSGKAPERYFNPEVAKQADTSDAESYALQHGQSSNESSVEDPRPVQVAYTADEAVQQEVDVIEEVLSQAVRRIGATGNSTTLYNSRLEKDPNEGFDPAKEKGEIQYLIKWRSWSHIHSTWETEASLASPDRGFPVDGMKRLYAYQSMIEERKAHEEVASRDELEAMLYEDERNELILSEKMEVDRIVAHSRDKKKGTVDYLCKWRRLDYRFCTWECGQVIDYLFPEAIEAYHRRCSSTTLPNSRNVALTDRPRFARILEQPSYIGGGSPDLQLRDYQLKGLNWIAHAWTRGNSVILSDEMGLGKTVQAVSFLSYLFHEYGIYGPFLIVVPLSTISSWQKEIELWSPGLNLVVYVGDHISRQFIREHEWSRAAGVGGRRQQMLKFNICMTTYEILLKDRSWLGQVSWAALVVDEAHRLKNDASQLYKALFAFDTNTRLLITGTPLQNSLKELWSLLHFLMPRHFDDWEEFEDNYSLQGQASSSAGYEAITRLHRTIEPFLLRRVKKDVEQSLPAKTERILRVEMSKKQATLYRLILTRNYDGLMKVTHGHKTSFINIMMELKKCCNHANLIAPLAGEDQFQSNGEALRDLIRGSGKLMLLDKLLQRLRPQGHRVLIFSQMVRMLDIIAEYLQFRGWGFQRLDGSIRGELRKQALDHFNADGSTDFCFLLSTRAGGLGINLATADTVVIFDSDWNPQNDIQAQARAHRIGQTKQVSVYRLVVKDSVEEKIIESATRKMLLDHLVIQRMDSAGNRGGGNARKSDAKGQILTEILRHGAESIFKQNDEETAEVEVDIDDILNRAETRDADGEEDPYNPANVLLSTFNVVTFDQSEQEDAKPVQIDSSGKSAKSWSEIIPEEMRENLKQAESQEALLDLELGPRRRKQVRTFQAGLDNDNYSSSSPSGSDRNGKRLIRLSDKEVRALVRAMKRFARPLERIEAIAAEAELPSRTNDEVREVVETIINGCKAAIESAPEEEDNLKQKGPMYYYGKVAIASKTLLLSLSHLEILHKVLPKTSKEDRLNYDLPFPTRDVNWSTPWSSTDDAHLLVGVYEHGYDNWEAIKLDADLGLGSKLLPLAANERPQASHVRARVEYLLKALKKHCAKDSCEDSQKGALRRRHNKSSKERKKKHSKRLLGYAHSKESSRSSVKPKSAEFVESDDSSSGSDGGAGDADAPSISAVPPLRIKKTPQKRHLKIENVDDRPPKKKAKLNDEKVKHEPLHCTSNWNPTSFTKQEEEEFRQMRGSLFLKCKQHLHPIKKLFKQLEHLENHGITEGEKFNTVILGIGEHIRSLVGDIDDREERHTWRYLYWEFVQNFSEKDALQLEQAYSVARKSEWLKQEASSSRSYERNRDEQDRKDHDHRHHRHRQRTQEGQHSHHRDDPIGGRDGSKSTDRHRSRSHHRHGGDAGRTENLNASSGVVGGSGSGTDHRGFSSSIVDKRYGGDWSNRRNFNNTTERSLKHRINRNDWSGSSGNLNTDRYNNAFNRPSPGFSDAFNNPSMHNLHGSREHNLNSTSSSIPPPYSFQPPSSSQFSWQEQKSAPLLSSPPSMSGSSIIPPPIVSPPSSSSSRDPRLCGDDEDDCPTLSFVLLPLIVFSRVIPLSPATTALSFSSSSHNVIFYRLLVSCEFDCLREPTDISSLGNQLQIIANAFTPQRVINNIDLSTPSALDQLTSEIDLLLCMQQGHKVDTTLENG</sequence>
<feature type="region of interest" description="Disordered" evidence="11">
    <location>
        <begin position="530"/>
        <end position="566"/>
    </location>
</feature>
<keyword evidence="10" id="KW-0539">Nucleus</keyword>
<dbReference type="PROSITE" id="PS00690">
    <property type="entry name" value="DEAH_ATP_HELICASE"/>
    <property type="match status" value="1"/>
</dbReference>
<feature type="region of interest" description="Disordered" evidence="11">
    <location>
        <begin position="2598"/>
        <end position="2695"/>
    </location>
</feature>
<feature type="region of interest" description="Disordered" evidence="11">
    <location>
        <begin position="995"/>
        <end position="1123"/>
    </location>
</feature>
<evidence type="ECO:0000256" key="6">
    <source>
        <dbReference type="ARBA" id="ARBA00022806"/>
    </source>
</evidence>
<dbReference type="InterPro" id="IPR027417">
    <property type="entry name" value="P-loop_NTPase"/>
</dbReference>
<dbReference type="Pfam" id="PF18375">
    <property type="entry name" value="CDH1_2_SANT_HL1"/>
    <property type="match status" value="1"/>
</dbReference>
<dbReference type="Pfam" id="PF13589">
    <property type="entry name" value="HATPase_c_3"/>
    <property type="match status" value="1"/>
</dbReference>
<evidence type="ECO:0000256" key="8">
    <source>
        <dbReference type="ARBA" id="ARBA00022853"/>
    </source>
</evidence>
<dbReference type="GO" id="GO:0005634">
    <property type="term" value="C:nucleus"/>
    <property type="evidence" value="ECO:0007669"/>
    <property type="project" value="UniProtKB-SubCell"/>
</dbReference>
<feature type="region of interest" description="Disordered" evidence="11">
    <location>
        <begin position="2225"/>
        <end position="2347"/>
    </location>
</feature>
<feature type="region of interest" description="Disordered" evidence="11">
    <location>
        <begin position="2006"/>
        <end position="2030"/>
    </location>
</feature>
<dbReference type="InterPro" id="IPR049730">
    <property type="entry name" value="SNF2/RAD54-like_C"/>
</dbReference>
<keyword evidence="15" id="KW-1185">Reference proteome</keyword>
<dbReference type="CDD" id="cd18793">
    <property type="entry name" value="SF2_C_SNF"/>
    <property type="match status" value="1"/>
</dbReference>
<dbReference type="InterPro" id="IPR001650">
    <property type="entry name" value="Helicase_C-like"/>
</dbReference>
<dbReference type="Gene3D" id="6.10.140.1440">
    <property type="match status" value="1"/>
</dbReference>
<feature type="compositionally biased region" description="Polar residues" evidence="11">
    <location>
        <begin position="956"/>
        <end position="965"/>
    </location>
</feature>
<dbReference type="InterPro" id="IPR014721">
    <property type="entry name" value="Ribsml_uS5_D2-typ_fold_subgr"/>
</dbReference>
<dbReference type="Gene3D" id="3.30.230.10">
    <property type="match status" value="1"/>
</dbReference>
<accession>A0A915EVN9</accession>
<dbReference type="GO" id="GO:0042393">
    <property type="term" value="F:histone binding"/>
    <property type="evidence" value="ECO:0007669"/>
    <property type="project" value="TreeGrafter"/>
</dbReference>
<dbReference type="SMART" id="SM01176">
    <property type="entry name" value="DUF4208"/>
    <property type="match status" value="1"/>
</dbReference>
<dbReference type="InterPro" id="IPR056302">
    <property type="entry name" value="CHD1-2/Hrp3_HTH"/>
</dbReference>
<dbReference type="Gene3D" id="3.40.50.10810">
    <property type="entry name" value="Tandem AAA-ATPase domain"/>
    <property type="match status" value="1"/>
</dbReference>
<dbReference type="InterPro" id="IPR002464">
    <property type="entry name" value="DNA/RNA_helicase_DEAH_CS"/>
</dbReference>
<feature type="compositionally biased region" description="Basic residues" evidence="11">
    <location>
        <begin position="2478"/>
        <end position="2487"/>
    </location>
</feature>
<evidence type="ECO:0000256" key="11">
    <source>
        <dbReference type="SAM" id="MobiDB-lite"/>
    </source>
</evidence>
<dbReference type="FunFam" id="3.40.50.10810:FF:000005">
    <property type="entry name" value="Photoperiod-independent early flowering 1"/>
    <property type="match status" value="1"/>
</dbReference>
<feature type="compositionally biased region" description="Basic and acidic residues" evidence="11">
    <location>
        <begin position="968"/>
        <end position="980"/>
    </location>
</feature>
<dbReference type="InterPro" id="IPR016197">
    <property type="entry name" value="Chromo-like_dom_sf"/>
</dbReference>
<evidence type="ECO:0000259" key="14">
    <source>
        <dbReference type="PROSITE" id="PS51194"/>
    </source>
</evidence>
<dbReference type="InterPro" id="IPR032189">
    <property type="entry name" value="Mlh1_C"/>
</dbReference>
<dbReference type="Pfam" id="PF01119">
    <property type="entry name" value="DNA_mis_repair"/>
    <property type="match status" value="2"/>
</dbReference>
<dbReference type="Pfam" id="PF00385">
    <property type="entry name" value="Chromo"/>
    <property type="match status" value="2"/>
</dbReference>
<dbReference type="SMART" id="SM01340">
    <property type="entry name" value="DNA_mis_repair"/>
    <property type="match status" value="1"/>
</dbReference>
<feature type="region of interest" description="Disordered" evidence="11">
    <location>
        <begin position="805"/>
        <end position="827"/>
    </location>
</feature>
<dbReference type="PROSITE" id="PS51194">
    <property type="entry name" value="HELICASE_CTER"/>
    <property type="match status" value="1"/>
</dbReference>
<dbReference type="InterPro" id="IPR025260">
    <property type="entry name" value="CHD1-like_C"/>
</dbReference>
<evidence type="ECO:0000256" key="1">
    <source>
        <dbReference type="ARBA" id="ARBA00004123"/>
    </source>
</evidence>
<dbReference type="PANTHER" id="PTHR45623:SF14">
    <property type="entry name" value="CHROMODOMAIN-HELICASE-DNA-BINDING PROTEIN 1"/>
    <property type="match status" value="1"/>
</dbReference>
<evidence type="ECO:0000259" key="12">
    <source>
        <dbReference type="PROSITE" id="PS50013"/>
    </source>
</evidence>
<dbReference type="InterPro" id="IPR023780">
    <property type="entry name" value="Chromo_domain"/>
</dbReference>
<dbReference type="GO" id="GO:0005524">
    <property type="term" value="F:ATP binding"/>
    <property type="evidence" value="ECO:0007669"/>
    <property type="project" value="UniProtKB-KW"/>
</dbReference>
<keyword evidence="9" id="KW-0238">DNA-binding</keyword>
<feature type="region of interest" description="Disordered" evidence="11">
    <location>
        <begin position="1137"/>
        <end position="1163"/>
    </location>
</feature>
<evidence type="ECO:0000313" key="15">
    <source>
        <dbReference type="Proteomes" id="UP000887562"/>
    </source>
</evidence>
<dbReference type="GO" id="GO:0003682">
    <property type="term" value="F:chromatin binding"/>
    <property type="evidence" value="ECO:0007669"/>
    <property type="project" value="TreeGrafter"/>
</dbReference>
<reference evidence="16" key="1">
    <citation type="submission" date="2022-11" db="UniProtKB">
        <authorList>
            <consortium name="WormBaseParasite"/>
        </authorList>
    </citation>
    <scope>IDENTIFICATION</scope>
</reference>
<feature type="compositionally biased region" description="Basic and acidic residues" evidence="11">
    <location>
        <begin position="2488"/>
        <end position="2513"/>
    </location>
</feature>
<evidence type="ECO:0000256" key="10">
    <source>
        <dbReference type="ARBA" id="ARBA00023242"/>
    </source>
</evidence>
<name>A0A915EVN9_9CEST</name>
<dbReference type="Pfam" id="PF00271">
    <property type="entry name" value="Helicase_C"/>
    <property type="match status" value="1"/>
</dbReference>
<dbReference type="CDD" id="cd18666">
    <property type="entry name" value="CD1_tandem_CHD1-2_like"/>
    <property type="match status" value="1"/>
</dbReference>
<dbReference type="GO" id="GO:0000785">
    <property type="term" value="C:chromatin"/>
    <property type="evidence" value="ECO:0007669"/>
    <property type="project" value="TreeGrafter"/>
</dbReference>
<feature type="compositionally biased region" description="Low complexity" evidence="11">
    <location>
        <begin position="482"/>
        <end position="510"/>
    </location>
</feature>
<keyword evidence="3" id="KW-0677">Repeat</keyword>
<dbReference type="SMART" id="SM00487">
    <property type="entry name" value="DEXDc"/>
    <property type="match status" value="1"/>
</dbReference>
<dbReference type="Gene3D" id="3.30.565.10">
    <property type="entry name" value="Histidine kinase-like ATPase, C-terminal domain"/>
    <property type="match status" value="1"/>
</dbReference>
<dbReference type="InterPro" id="IPR038718">
    <property type="entry name" value="SNF2-like_sf"/>
</dbReference>
<dbReference type="Gene3D" id="1.10.10.60">
    <property type="entry name" value="Homeodomain-like"/>
    <property type="match status" value="1"/>
</dbReference>
<dbReference type="InterPro" id="IPR000330">
    <property type="entry name" value="SNF2_N"/>
</dbReference>
<feature type="region of interest" description="Disordered" evidence="11">
    <location>
        <begin position="2458"/>
        <end position="2570"/>
    </location>
</feature>
<organism evidence="15 16">
    <name type="scientific">Echinococcus canadensis</name>
    <dbReference type="NCBI Taxonomy" id="519352"/>
    <lineage>
        <taxon>Eukaryota</taxon>
        <taxon>Metazoa</taxon>
        <taxon>Spiralia</taxon>
        <taxon>Lophotrochozoa</taxon>
        <taxon>Platyhelminthes</taxon>
        <taxon>Cestoda</taxon>
        <taxon>Eucestoda</taxon>
        <taxon>Cyclophyllidea</taxon>
        <taxon>Taeniidae</taxon>
        <taxon>Echinococcus</taxon>
        <taxon>Echinococcus canadensis group</taxon>
    </lineage>
</organism>
<dbReference type="CDD" id="cd18659">
    <property type="entry name" value="CD2_tandem"/>
    <property type="match status" value="1"/>
</dbReference>
<keyword evidence="7" id="KW-0067">ATP-binding</keyword>
<dbReference type="SMART" id="SM00490">
    <property type="entry name" value="HELICc"/>
    <property type="match status" value="1"/>
</dbReference>
<feature type="domain" description="Chromo" evidence="12">
    <location>
        <begin position="1301"/>
        <end position="1363"/>
    </location>
</feature>
<feature type="domain" description="Helicase ATP-binding" evidence="13">
    <location>
        <begin position="1405"/>
        <end position="1581"/>
    </location>
</feature>
<feature type="compositionally biased region" description="Acidic residues" evidence="11">
    <location>
        <begin position="1027"/>
        <end position="1037"/>
    </location>
</feature>
<keyword evidence="4" id="KW-0547">Nucleotide-binding</keyword>
<feature type="compositionally biased region" description="Basic and acidic residues" evidence="11">
    <location>
        <begin position="2314"/>
        <end position="2339"/>
    </location>
</feature>
<dbReference type="GO" id="GO:0140658">
    <property type="term" value="F:ATP-dependent chromatin remodeler activity"/>
    <property type="evidence" value="ECO:0007669"/>
    <property type="project" value="TreeGrafter"/>
</dbReference>
<feature type="compositionally biased region" description="Basic and acidic residues" evidence="11">
    <location>
        <begin position="2465"/>
        <end position="2477"/>
    </location>
</feature>
<feature type="compositionally biased region" description="Low complexity" evidence="11">
    <location>
        <begin position="2664"/>
        <end position="2673"/>
    </location>
</feature>
<evidence type="ECO:0000313" key="16">
    <source>
        <dbReference type="WBParaSite" id="maker-E.canG7_contigs_0234-snap-gene-1.57-mRNA-1"/>
    </source>
</evidence>
<dbReference type="Pfam" id="PF23588">
    <property type="entry name" value="HTH_CHD1_Hrp3"/>
    <property type="match status" value="1"/>
</dbReference>
<evidence type="ECO:0000256" key="7">
    <source>
        <dbReference type="ARBA" id="ARBA00022840"/>
    </source>
</evidence>
<comment type="similarity">
    <text evidence="2">Belongs to the SNF2/RAD54 helicase family.</text>
</comment>
<dbReference type="InterPro" id="IPR040793">
    <property type="entry name" value="CDH1_2_SANT_HL1"/>
</dbReference>
<evidence type="ECO:0000256" key="4">
    <source>
        <dbReference type="ARBA" id="ARBA00022741"/>
    </source>
</evidence>
<feature type="domain" description="Helicase C-terminal" evidence="14">
    <location>
        <begin position="1718"/>
        <end position="1869"/>
    </location>
</feature>
<dbReference type="Gene3D" id="3.40.50.300">
    <property type="entry name" value="P-loop containing nucleotide triphosphate hydrolases"/>
    <property type="match status" value="1"/>
</dbReference>
<evidence type="ECO:0000256" key="5">
    <source>
        <dbReference type="ARBA" id="ARBA00022801"/>
    </source>
</evidence>
<dbReference type="Gene3D" id="2.40.50.40">
    <property type="match status" value="2"/>
</dbReference>
<dbReference type="SUPFAM" id="SSF54160">
    <property type="entry name" value="Chromo domain-like"/>
    <property type="match status" value="2"/>
</dbReference>
<dbReference type="InterPro" id="IPR000953">
    <property type="entry name" value="Chromo/chromo_shadow_dom"/>
</dbReference>
<feature type="compositionally biased region" description="Pro residues" evidence="11">
    <location>
        <begin position="535"/>
        <end position="544"/>
    </location>
</feature>
<feature type="compositionally biased region" description="Basic and acidic residues" evidence="11">
    <location>
        <begin position="995"/>
        <end position="1013"/>
    </location>
</feature>
<dbReference type="Pfam" id="PF00176">
    <property type="entry name" value="SNF2-rel_dom"/>
    <property type="match status" value="1"/>
</dbReference>
<dbReference type="GO" id="GO:0016887">
    <property type="term" value="F:ATP hydrolysis activity"/>
    <property type="evidence" value="ECO:0007669"/>
    <property type="project" value="TreeGrafter"/>
</dbReference>
<keyword evidence="8" id="KW-0156">Chromatin regulator</keyword>
<feature type="compositionally biased region" description="Basic residues" evidence="11">
    <location>
        <begin position="2233"/>
        <end position="2252"/>
    </location>
</feature>
<dbReference type="InterPro" id="IPR014001">
    <property type="entry name" value="Helicase_ATP-bd"/>
</dbReference>
<evidence type="ECO:0000259" key="13">
    <source>
        <dbReference type="PROSITE" id="PS51192"/>
    </source>
</evidence>
<dbReference type="GO" id="GO:0034728">
    <property type="term" value="P:nucleosome organization"/>
    <property type="evidence" value="ECO:0007669"/>
    <property type="project" value="TreeGrafter"/>
</dbReference>
<dbReference type="WBParaSite" id="maker-E.canG7_contigs_0234-snap-gene-1.57-mRNA-1">
    <property type="protein sequence ID" value="maker-E.canG7_contigs_0234-snap-gene-1.57-mRNA-1"/>
    <property type="gene ID" value="EcG7_00735"/>
</dbReference>
<dbReference type="GO" id="GO:0006298">
    <property type="term" value="P:mismatch repair"/>
    <property type="evidence" value="ECO:0007669"/>
    <property type="project" value="InterPro"/>
</dbReference>
<dbReference type="NCBIfam" id="TIGR00585">
    <property type="entry name" value="mutl"/>
    <property type="match status" value="1"/>
</dbReference>
<feature type="compositionally biased region" description="Basic residues" evidence="11">
    <location>
        <begin position="2303"/>
        <end position="2313"/>
    </location>
</feature>
<dbReference type="InterPro" id="IPR020568">
    <property type="entry name" value="Ribosomal_Su5_D2-typ_SF"/>
</dbReference>
<dbReference type="SUPFAM" id="SSF55874">
    <property type="entry name" value="ATPase domain of HSP90 chaperone/DNA topoisomerase II/histidine kinase"/>
    <property type="match status" value="1"/>
</dbReference>
<proteinExistence type="inferred from homology"/>
<protein>
    <submittedName>
        <fullName evidence="16">Uncharacterized protein</fullName>
    </submittedName>
</protein>
<dbReference type="SUPFAM" id="SSF54211">
    <property type="entry name" value="Ribosomal protein S5 domain 2-like"/>
    <property type="match status" value="1"/>
</dbReference>
<dbReference type="SMART" id="SM00298">
    <property type="entry name" value="CHROMO"/>
    <property type="match status" value="2"/>
</dbReference>
<dbReference type="Proteomes" id="UP000887562">
    <property type="component" value="Unplaced"/>
</dbReference>
<feature type="region of interest" description="Disordered" evidence="11">
    <location>
        <begin position="470"/>
        <end position="513"/>
    </location>
</feature>
<dbReference type="InterPro" id="IPR002099">
    <property type="entry name" value="MutL/Mlh/PMS"/>
</dbReference>
<dbReference type="PROSITE" id="PS51192">
    <property type="entry name" value="HELICASE_ATP_BIND_1"/>
    <property type="match status" value="1"/>
</dbReference>
<comment type="subcellular location">
    <subcellularLocation>
        <location evidence="1">Nucleus</location>
    </subcellularLocation>
</comment>
<dbReference type="Pfam" id="PF13907">
    <property type="entry name" value="CHD1-like_C"/>
    <property type="match status" value="1"/>
</dbReference>
<dbReference type="CDD" id="cd16926">
    <property type="entry name" value="HATPase_MutL-MLH-PMS-like"/>
    <property type="match status" value="1"/>
</dbReference>
<dbReference type="PANTHER" id="PTHR45623">
    <property type="entry name" value="CHROMODOMAIN-HELICASE-DNA-BINDING PROTEIN 3-RELATED-RELATED"/>
    <property type="match status" value="1"/>
</dbReference>
<dbReference type="InterPro" id="IPR013507">
    <property type="entry name" value="DNA_mismatch_S5_2-like"/>
</dbReference>
<dbReference type="Pfam" id="PF16413">
    <property type="entry name" value="Mlh1_C"/>
    <property type="match status" value="1"/>
</dbReference>
<feature type="compositionally biased region" description="Basic and acidic residues" evidence="11">
    <location>
        <begin position="2546"/>
        <end position="2561"/>
    </location>
</feature>
<dbReference type="InterPro" id="IPR036890">
    <property type="entry name" value="HATPase_C_sf"/>
</dbReference>
<feature type="domain" description="Chromo" evidence="12">
    <location>
        <begin position="1180"/>
        <end position="1276"/>
    </location>
</feature>
<dbReference type="GO" id="GO:0004386">
    <property type="term" value="F:helicase activity"/>
    <property type="evidence" value="ECO:0007669"/>
    <property type="project" value="UniProtKB-KW"/>
</dbReference>
<feature type="region of interest" description="Disordered" evidence="11">
    <location>
        <begin position="938"/>
        <end position="980"/>
    </location>
</feature>
<evidence type="ECO:0000256" key="3">
    <source>
        <dbReference type="ARBA" id="ARBA00022737"/>
    </source>
</evidence>